<dbReference type="EMBL" id="JAFCMP010000246">
    <property type="protein sequence ID" value="KAG5182428.1"/>
    <property type="molecule type" value="Genomic_DNA"/>
</dbReference>
<feature type="signal peptide" evidence="1">
    <location>
        <begin position="1"/>
        <end position="17"/>
    </location>
</feature>
<gene>
    <name evidence="3" type="ORF">JKP88DRAFT_221150</name>
</gene>
<evidence type="ECO:0000259" key="2">
    <source>
        <dbReference type="PROSITE" id="PS50213"/>
    </source>
</evidence>
<dbReference type="SMART" id="SM00554">
    <property type="entry name" value="FAS1"/>
    <property type="match status" value="1"/>
</dbReference>
<keyword evidence="1" id="KW-0732">Signal</keyword>
<dbReference type="PANTHER" id="PTHR10900:SF77">
    <property type="entry name" value="FI19380P1"/>
    <property type="match status" value="1"/>
</dbReference>
<dbReference type="InterPro" id="IPR000782">
    <property type="entry name" value="FAS1_domain"/>
</dbReference>
<evidence type="ECO:0000256" key="1">
    <source>
        <dbReference type="SAM" id="SignalP"/>
    </source>
</evidence>
<feature type="chain" id="PRO_5032809523" evidence="1">
    <location>
        <begin position="18"/>
        <end position="192"/>
    </location>
</feature>
<dbReference type="PROSITE" id="PS50213">
    <property type="entry name" value="FAS1"/>
    <property type="match status" value="1"/>
</dbReference>
<comment type="caution">
    <text evidence="3">The sequence shown here is derived from an EMBL/GenBank/DDBJ whole genome shotgun (WGS) entry which is preliminary data.</text>
</comment>
<dbReference type="AlphaFoldDB" id="A0A835YXA9"/>
<dbReference type="InterPro" id="IPR050904">
    <property type="entry name" value="Adhesion/Biosynth-related"/>
</dbReference>
<evidence type="ECO:0000313" key="4">
    <source>
        <dbReference type="Proteomes" id="UP000664859"/>
    </source>
</evidence>
<organism evidence="3 4">
    <name type="scientific">Tribonema minus</name>
    <dbReference type="NCBI Taxonomy" id="303371"/>
    <lineage>
        <taxon>Eukaryota</taxon>
        <taxon>Sar</taxon>
        <taxon>Stramenopiles</taxon>
        <taxon>Ochrophyta</taxon>
        <taxon>PX clade</taxon>
        <taxon>Xanthophyceae</taxon>
        <taxon>Tribonematales</taxon>
        <taxon>Tribonemataceae</taxon>
        <taxon>Tribonema</taxon>
    </lineage>
</organism>
<feature type="domain" description="FAS1" evidence="2">
    <location>
        <begin position="61"/>
        <end position="190"/>
    </location>
</feature>
<sequence length="192" mass="20391">MKATVLAVAVLVASTQAFTFIAPMQARSVGRSSALRMADVVDTLAELQGPVLYWGSFGVSLGHEENDIKGYDNFTKFSKALADTGVAKELKSGGPYTIFAPTDNAVDDFQGELTAAIVKNHIHEGKLTLNGITDDVTTMSGKLTYGRRFRKTFLDEAKVGIISEGASCGQTYPADVAADNGIIHAINAVLEC</sequence>
<dbReference type="InterPro" id="IPR036378">
    <property type="entry name" value="FAS1_dom_sf"/>
</dbReference>
<dbReference type="SUPFAM" id="SSF82153">
    <property type="entry name" value="FAS1 domain"/>
    <property type="match status" value="1"/>
</dbReference>
<evidence type="ECO:0000313" key="3">
    <source>
        <dbReference type="EMBL" id="KAG5182428.1"/>
    </source>
</evidence>
<keyword evidence="4" id="KW-1185">Reference proteome</keyword>
<protein>
    <submittedName>
        <fullName evidence="3">FAS1 domain-containing protein</fullName>
    </submittedName>
</protein>
<dbReference type="OrthoDB" id="286301at2759"/>
<dbReference type="Pfam" id="PF02469">
    <property type="entry name" value="Fasciclin"/>
    <property type="match status" value="1"/>
</dbReference>
<proteinExistence type="predicted"/>
<name>A0A835YXA9_9STRA</name>
<accession>A0A835YXA9</accession>
<dbReference type="PANTHER" id="PTHR10900">
    <property type="entry name" value="PERIOSTIN-RELATED"/>
    <property type="match status" value="1"/>
</dbReference>
<reference evidence="3" key="1">
    <citation type="submission" date="2021-02" db="EMBL/GenBank/DDBJ databases">
        <title>First Annotated Genome of the Yellow-green Alga Tribonema minus.</title>
        <authorList>
            <person name="Mahan K.M."/>
        </authorList>
    </citation>
    <scope>NUCLEOTIDE SEQUENCE</scope>
    <source>
        <strain evidence="3">UTEX B ZZ1240</strain>
    </source>
</reference>
<dbReference type="Proteomes" id="UP000664859">
    <property type="component" value="Unassembled WGS sequence"/>
</dbReference>
<dbReference type="Gene3D" id="2.30.180.10">
    <property type="entry name" value="FAS1 domain"/>
    <property type="match status" value="1"/>
</dbReference>